<name>A0A126V550_9RHOB</name>
<dbReference type="EMBL" id="CP014327">
    <property type="protein sequence ID" value="AML53006.1"/>
    <property type="molecule type" value="Genomic_DNA"/>
</dbReference>
<sequence length="103" mass="11069">MVRHNSFSGDHQVNTAATKSQPEVQHHRLDATDTAPTIGRIVKHHTPAAGSHHAPRTSGPRHSALLRASPFFELMSRHIALPNTSSTKPGPITATTPNTSNLT</sequence>
<dbReference type="Proteomes" id="UP000070371">
    <property type="component" value="Chromosome"/>
</dbReference>
<accession>A0A126V550</accession>
<evidence type="ECO:0000313" key="3">
    <source>
        <dbReference type="Proteomes" id="UP000070371"/>
    </source>
</evidence>
<gene>
    <name evidence="2" type="ORF">RC74_18645</name>
</gene>
<evidence type="ECO:0000313" key="2">
    <source>
        <dbReference type="EMBL" id="AML53006.1"/>
    </source>
</evidence>
<feature type="region of interest" description="Disordered" evidence="1">
    <location>
        <begin position="1"/>
        <end position="36"/>
    </location>
</feature>
<organism evidence="2 3">
    <name type="scientific">Falsihalocynthiibacter arcticus</name>
    <dbReference type="NCBI Taxonomy" id="1579316"/>
    <lineage>
        <taxon>Bacteria</taxon>
        <taxon>Pseudomonadati</taxon>
        <taxon>Pseudomonadota</taxon>
        <taxon>Alphaproteobacteria</taxon>
        <taxon>Rhodobacterales</taxon>
        <taxon>Roseobacteraceae</taxon>
        <taxon>Falsihalocynthiibacter</taxon>
    </lineage>
</organism>
<feature type="region of interest" description="Disordered" evidence="1">
    <location>
        <begin position="81"/>
        <end position="103"/>
    </location>
</feature>
<reference evidence="2 3" key="1">
    <citation type="submission" date="2016-02" db="EMBL/GenBank/DDBJ databases">
        <title>Complete genome sequence of Halocynthiibacter arcticus PAMC 20958t from arctic marine sediment.</title>
        <authorList>
            <person name="Lee Y.M."/>
            <person name="Baek K."/>
            <person name="Lee H.K."/>
            <person name="Shin S.C."/>
        </authorList>
    </citation>
    <scope>NUCLEOTIDE SEQUENCE [LARGE SCALE GENOMIC DNA]</scope>
    <source>
        <strain evidence="2">PAMC 20958</strain>
    </source>
</reference>
<proteinExistence type="predicted"/>
<feature type="compositionally biased region" description="Polar residues" evidence="1">
    <location>
        <begin position="82"/>
        <end position="103"/>
    </location>
</feature>
<keyword evidence="3" id="KW-1185">Reference proteome</keyword>
<dbReference type="KEGG" id="hat:RC74_18645"/>
<evidence type="ECO:0000256" key="1">
    <source>
        <dbReference type="SAM" id="MobiDB-lite"/>
    </source>
</evidence>
<feature type="compositionally biased region" description="Polar residues" evidence="1">
    <location>
        <begin position="1"/>
        <end position="23"/>
    </location>
</feature>
<dbReference type="AlphaFoldDB" id="A0A126V550"/>
<protein>
    <submittedName>
        <fullName evidence="2">Uncharacterized protein</fullName>
    </submittedName>
</protein>